<dbReference type="InterPro" id="IPR027417">
    <property type="entry name" value="P-loop_NTPase"/>
</dbReference>
<keyword evidence="3 6" id="KW-0547">Nucleotide-binding</keyword>
<keyword evidence="2 7" id="KW-0813">Transport</keyword>
<dbReference type="GO" id="GO:0006891">
    <property type="term" value="P:intra-Golgi vesicle-mediated transport"/>
    <property type="evidence" value="ECO:0007669"/>
    <property type="project" value="TreeGrafter"/>
</dbReference>
<dbReference type="InterPro" id="IPR003593">
    <property type="entry name" value="AAA+_ATPase"/>
</dbReference>
<feature type="domain" description="AAA+ ATPase" evidence="8">
    <location>
        <begin position="100"/>
        <end position="252"/>
    </location>
</feature>
<dbReference type="PRINTS" id="PR00830">
    <property type="entry name" value="ENDOLAPTASE"/>
</dbReference>
<dbReference type="FunFam" id="3.40.50.300:FF:000154">
    <property type="entry name" value="Vesicle-fusing ATPase 1"/>
    <property type="match status" value="1"/>
</dbReference>
<dbReference type="InterPro" id="IPR041569">
    <property type="entry name" value="AAA_lid_3"/>
</dbReference>
<dbReference type="EC" id="3.6.4.6" evidence="7"/>
<sequence length="486" mass="52301">MRLWEGTELAFTSRVAESGVRVSPSGSVFSSSSWRRLQEASKAASAKGACSTDSSLISPDISFEQLGIGGLDKEFKEIFRRAFASRVLPPPLVKEMGLKHVRGLLLYGPPGTGKTLIARQIGGALRARPPKVVSGPEVLNKYVGQSEENVRNLFKEAEEEEQKKGDKSGLHIIIFDEIDAICKQRGGGAGGGGGAGVGVNDSIVNQLLSKIDGVNALNNILLIGMTNRLDLIDEALLRPGRFEVLIEIGLPNAQGRKQILTIHTAAMHAANRLAADVDLGLLADATLNFSGAELEGLVRAAASFAFQRSIDEKDLAKTRNTENMQICMQDFEAALKEVKPAFGAESDAMARCLQNGIIFFSSACKRIQEIGITLGAQVRDSPVALVASLLLQQQTPGCGASAAAAAAARFLSFPFSKFVSAENYVGFSEASKILMLNKTFQDAYKSNLSLVLLDDLERLVDFTPIGPRYLLQHITQNNSYYPKSIL</sequence>
<dbReference type="GO" id="GO:0005524">
    <property type="term" value="F:ATP binding"/>
    <property type="evidence" value="ECO:0007669"/>
    <property type="project" value="UniProtKB-UniRule"/>
</dbReference>
<dbReference type="InterPro" id="IPR003960">
    <property type="entry name" value="ATPase_AAA_CS"/>
</dbReference>
<dbReference type="Gene3D" id="1.10.8.60">
    <property type="match status" value="1"/>
</dbReference>
<accession>U6LMR4</accession>
<dbReference type="PROSITE" id="PS00674">
    <property type="entry name" value="AAA"/>
    <property type="match status" value="1"/>
</dbReference>
<dbReference type="Pfam" id="PF00004">
    <property type="entry name" value="AAA"/>
    <property type="match status" value="1"/>
</dbReference>
<comment type="function">
    <text evidence="7">Required for vesicle-mediated transport. Catalyzes the fusion of transport vesicles within the Golgi cisternae. Is also required for transport from the endoplasmic reticulum to the Golgi stack. Seems to function as a fusion protein required for the delivery of cargo proteins to all compartments of the Golgi stack independent of vesicle origin.</text>
</comment>
<dbReference type="InterPro" id="IPR039812">
    <property type="entry name" value="Vesicle-fus_ATPase"/>
</dbReference>
<proteinExistence type="inferred from homology"/>
<evidence type="ECO:0000256" key="6">
    <source>
        <dbReference type="RuleBase" id="RU003651"/>
    </source>
</evidence>
<evidence type="ECO:0000259" key="8">
    <source>
        <dbReference type="SMART" id="SM00382"/>
    </source>
</evidence>
<dbReference type="PANTHER" id="PTHR23078:SF3">
    <property type="entry name" value="VESICLE-FUSING ATPASE"/>
    <property type="match status" value="1"/>
</dbReference>
<name>U6LMR4_9EIME</name>
<dbReference type="GO" id="GO:0005795">
    <property type="term" value="C:Golgi stack"/>
    <property type="evidence" value="ECO:0007669"/>
    <property type="project" value="TreeGrafter"/>
</dbReference>
<dbReference type="VEuPathDB" id="ToxoDB:EBH_0034610"/>
<dbReference type="EMBL" id="HG712285">
    <property type="protein sequence ID" value="CDJ50553.1"/>
    <property type="molecule type" value="Genomic_DNA"/>
</dbReference>
<dbReference type="GO" id="GO:0035494">
    <property type="term" value="P:SNARE complex disassembly"/>
    <property type="evidence" value="ECO:0007669"/>
    <property type="project" value="InterPro"/>
</dbReference>
<organism evidence="9 10">
    <name type="scientific">Eimeria brunetti</name>
    <dbReference type="NCBI Taxonomy" id="51314"/>
    <lineage>
        <taxon>Eukaryota</taxon>
        <taxon>Sar</taxon>
        <taxon>Alveolata</taxon>
        <taxon>Apicomplexa</taxon>
        <taxon>Conoidasida</taxon>
        <taxon>Coccidia</taxon>
        <taxon>Eucoccidiorida</taxon>
        <taxon>Eimeriorina</taxon>
        <taxon>Eimeriidae</taxon>
        <taxon>Eimeria</taxon>
    </lineage>
</organism>
<dbReference type="Gene3D" id="3.40.50.300">
    <property type="entry name" value="P-loop containing nucleotide triphosphate hydrolases"/>
    <property type="match status" value="2"/>
</dbReference>
<evidence type="ECO:0000256" key="5">
    <source>
        <dbReference type="ARBA" id="ARBA00022927"/>
    </source>
</evidence>
<evidence type="ECO:0000313" key="10">
    <source>
        <dbReference type="Proteomes" id="UP000030750"/>
    </source>
</evidence>
<dbReference type="GO" id="GO:0016887">
    <property type="term" value="F:ATP hydrolysis activity"/>
    <property type="evidence" value="ECO:0007669"/>
    <property type="project" value="InterPro"/>
</dbReference>
<dbReference type="SMART" id="SM00382">
    <property type="entry name" value="AAA"/>
    <property type="match status" value="1"/>
</dbReference>
<evidence type="ECO:0000256" key="3">
    <source>
        <dbReference type="ARBA" id="ARBA00022741"/>
    </source>
</evidence>
<keyword evidence="7" id="KW-0479">Metal-binding</keyword>
<gene>
    <name evidence="9" type="ORF">EBH_0034610</name>
</gene>
<keyword evidence="7" id="KW-0963">Cytoplasm</keyword>
<dbReference type="Pfam" id="PF17862">
    <property type="entry name" value="AAA_lid_3"/>
    <property type="match status" value="1"/>
</dbReference>
<dbReference type="OrthoDB" id="9982946at2759"/>
<evidence type="ECO:0000313" key="9">
    <source>
        <dbReference type="EMBL" id="CDJ50553.1"/>
    </source>
</evidence>
<evidence type="ECO:0000256" key="1">
    <source>
        <dbReference type="ARBA" id="ARBA00006914"/>
    </source>
</evidence>
<comment type="cofactor">
    <cofactor evidence="7">
        <name>Mg(2+)</name>
        <dbReference type="ChEBI" id="CHEBI:18420"/>
    </cofactor>
    <text evidence="7">Binds 1 Mg(2+) ion per subunit.</text>
</comment>
<evidence type="ECO:0000256" key="7">
    <source>
        <dbReference type="RuleBase" id="RU367045"/>
    </source>
</evidence>
<keyword evidence="4 6" id="KW-0067">ATP-binding</keyword>
<keyword evidence="7" id="KW-0378">Hydrolase</keyword>
<dbReference type="FunFam" id="3.40.50.300:FF:000166">
    <property type="entry name" value="vesicle-fusing ATPase isoform X1"/>
    <property type="match status" value="1"/>
</dbReference>
<dbReference type="InterPro" id="IPR003959">
    <property type="entry name" value="ATPase_AAA_core"/>
</dbReference>
<comment type="similarity">
    <text evidence="1 6">Belongs to the AAA ATPase family.</text>
</comment>
<dbReference type="AlphaFoldDB" id="U6LMR4"/>
<dbReference type="SUPFAM" id="SSF52540">
    <property type="entry name" value="P-loop containing nucleoside triphosphate hydrolases"/>
    <property type="match status" value="1"/>
</dbReference>
<keyword evidence="7" id="KW-0931">ER-Golgi transport</keyword>
<keyword evidence="10" id="KW-1185">Reference proteome</keyword>
<reference evidence="9" key="2">
    <citation type="submission" date="2013-10" db="EMBL/GenBank/DDBJ databases">
        <authorList>
            <person name="Aslett M."/>
        </authorList>
    </citation>
    <scope>NUCLEOTIDE SEQUENCE [LARGE SCALE GENOMIC DNA]</scope>
    <source>
        <strain evidence="9">Houghton</strain>
    </source>
</reference>
<comment type="catalytic activity">
    <reaction evidence="7">
        <text>ATP + H2O = ADP + phosphate + H(+)</text>
        <dbReference type="Rhea" id="RHEA:13065"/>
        <dbReference type="ChEBI" id="CHEBI:15377"/>
        <dbReference type="ChEBI" id="CHEBI:15378"/>
        <dbReference type="ChEBI" id="CHEBI:30616"/>
        <dbReference type="ChEBI" id="CHEBI:43474"/>
        <dbReference type="ChEBI" id="CHEBI:456216"/>
        <dbReference type="EC" id="3.6.4.6"/>
    </reaction>
</comment>
<dbReference type="GO" id="GO:0046872">
    <property type="term" value="F:metal ion binding"/>
    <property type="evidence" value="ECO:0007669"/>
    <property type="project" value="UniProtKB-UniRule"/>
</dbReference>
<reference evidence="9" key="1">
    <citation type="submission" date="2013-10" db="EMBL/GenBank/DDBJ databases">
        <title>Genomic analysis of the causative agents of coccidiosis in chickens.</title>
        <authorList>
            <person name="Reid A.J."/>
            <person name="Blake D."/>
            <person name="Billington K."/>
            <person name="Browne H."/>
            <person name="Dunn M."/>
            <person name="Hung S."/>
            <person name="Kawahara F."/>
            <person name="Miranda-Saavedra D."/>
            <person name="Mourier T."/>
            <person name="Nagra H."/>
            <person name="Otto T.D."/>
            <person name="Rawlings N."/>
            <person name="Sanchez A."/>
            <person name="Sanders M."/>
            <person name="Subramaniam C."/>
            <person name="Tay Y."/>
            <person name="Dear P."/>
            <person name="Doerig C."/>
            <person name="Gruber A."/>
            <person name="Parkinson J."/>
            <person name="Shirley M."/>
            <person name="Wan K.L."/>
            <person name="Berriman M."/>
            <person name="Tomley F."/>
            <person name="Pain A."/>
        </authorList>
    </citation>
    <scope>NUCLEOTIDE SEQUENCE [LARGE SCALE GENOMIC DNA]</scope>
    <source>
        <strain evidence="9">Houghton</strain>
    </source>
</reference>
<keyword evidence="5 7" id="KW-0653">Protein transport</keyword>
<protein>
    <recommendedName>
        <fullName evidence="7">Vesicle-fusing ATPase</fullName>
        <ecNumber evidence="7">3.6.4.6</ecNumber>
    </recommendedName>
</protein>
<evidence type="ECO:0000256" key="2">
    <source>
        <dbReference type="ARBA" id="ARBA00022448"/>
    </source>
</evidence>
<dbReference type="GO" id="GO:0043001">
    <property type="term" value="P:Golgi to plasma membrane protein transport"/>
    <property type="evidence" value="ECO:0007669"/>
    <property type="project" value="TreeGrafter"/>
</dbReference>
<comment type="subcellular location">
    <subcellularLocation>
        <location evidence="7">Cytoplasm</location>
    </subcellularLocation>
</comment>
<dbReference type="Proteomes" id="UP000030750">
    <property type="component" value="Unassembled WGS sequence"/>
</dbReference>
<keyword evidence="7" id="KW-0460">Magnesium</keyword>
<dbReference type="PANTHER" id="PTHR23078">
    <property type="entry name" value="VESICULAR-FUSION PROTEIN NSF"/>
    <property type="match status" value="1"/>
</dbReference>
<evidence type="ECO:0000256" key="4">
    <source>
        <dbReference type="ARBA" id="ARBA00022840"/>
    </source>
</evidence>
<dbReference type="FunFam" id="1.10.8.60:FF:000115">
    <property type="entry name" value="N-ethylmaleimide-sensitive fusion protein, putative"/>
    <property type="match status" value="1"/>
</dbReference>